<protein>
    <submittedName>
        <fullName evidence="2">Uncharacterized protein</fullName>
    </submittedName>
</protein>
<dbReference type="RefSeq" id="WP_190923525.1">
    <property type="nucleotide sequence ID" value="NZ_JACXJA010000001.1"/>
</dbReference>
<feature type="transmembrane region" description="Helical" evidence="1">
    <location>
        <begin position="233"/>
        <end position="254"/>
    </location>
</feature>
<feature type="transmembrane region" description="Helical" evidence="1">
    <location>
        <begin position="12"/>
        <end position="37"/>
    </location>
</feature>
<feature type="transmembrane region" description="Helical" evidence="1">
    <location>
        <begin position="126"/>
        <end position="145"/>
    </location>
</feature>
<keyword evidence="3" id="KW-1185">Reference proteome</keyword>
<organism evidence="2 3">
    <name type="scientific">Paenibacillus oceani</name>
    <dbReference type="NCBI Taxonomy" id="2772510"/>
    <lineage>
        <taxon>Bacteria</taxon>
        <taxon>Bacillati</taxon>
        <taxon>Bacillota</taxon>
        <taxon>Bacilli</taxon>
        <taxon>Bacillales</taxon>
        <taxon>Paenibacillaceae</taxon>
        <taxon>Paenibacillus</taxon>
    </lineage>
</organism>
<evidence type="ECO:0000313" key="3">
    <source>
        <dbReference type="Proteomes" id="UP000639396"/>
    </source>
</evidence>
<feature type="transmembrane region" description="Helical" evidence="1">
    <location>
        <begin position="78"/>
        <end position="105"/>
    </location>
</feature>
<evidence type="ECO:0000256" key="1">
    <source>
        <dbReference type="SAM" id="Phobius"/>
    </source>
</evidence>
<comment type="caution">
    <text evidence="2">The sequence shown here is derived from an EMBL/GenBank/DDBJ whole genome shotgun (WGS) entry which is preliminary data.</text>
</comment>
<dbReference type="AlphaFoldDB" id="A0A927GXC7"/>
<proteinExistence type="predicted"/>
<feature type="transmembrane region" description="Helical" evidence="1">
    <location>
        <begin position="165"/>
        <end position="186"/>
    </location>
</feature>
<reference evidence="2" key="1">
    <citation type="submission" date="2020-09" db="EMBL/GenBank/DDBJ databases">
        <title>A novel bacterium of genus Paenibacillus, isolated from South China Sea.</title>
        <authorList>
            <person name="Huang H."/>
            <person name="Mo K."/>
            <person name="Hu Y."/>
        </authorList>
    </citation>
    <scope>NUCLEOTIDE SEQUENCE</scope>
    <source>
        <strain evidence="2">IB182363</strain>
    </source>
</reference>
<dbReference type="Proteomes" id="UP000639396">
    <property type="component" value="Unassembled WGS sequence"/>
</dbReference>
<feature type="transmembrane region" description="Helical" evidence="1">
    <location>
        <begin position="207"/>
        <end position="227"/>
    </location>
</feature>
<name>A0A927GXC7_9BACL</name>
<keyword evidence="1" id="KW-0812">Transmembrane</keyword>
<dbReference type="EMBL" id="JACXJA010000001">
    <property type="protein sequence ID" value="MBD2860390.1"/>
    <property type="molecule type" value="Genomic_DNA"/>
</dbReference>
<keyword evidence="1" id="KW-1133">Transmembrane helix</keyword>
<keyword evidence="1" id="KW-0472">Membrane</keyword>
<accession>A0A927GXC7</accession>
<sequence>MMRYMKNGFKDTLSQSFLLLVLWLYHFTWGFLLLMLVKSVVVPLMHRYPGEHLSAAASQLFLAESQFRLMKTDISHPYIWLLVGVAAARMLLTPVLNAGVYYSLANPHLNAGYRFLQGIKRLSGSFFLYYVLQMAITLAPVYWLFPVVKKAFAQHADYASLSLALLPWAAGYAAFGFLIRLLFMFVQFGRTTESGLGSSLGLFVRKLPAIVLLACLLLALSGAFTAAALSASLIWAGLTALIVQQLLHITDMVFKLWTIASQYRIYAD</sequence>
<gene>
    <name evidence="2" type="ORF">IDH45_00120</name>
</gene>
<evidence type="ECO:0000313" key="2">
    <source>
        <dbReference type="EMBL" id="MBD2860390.1"/>
    </source>
</evidence>